<dbReference type="Gene3D" id="2.40.70.10">
    <property type="entry name" value="Acid Proteases"/>
    <property type="match status" value="1"/>
</dbReference>
<protein>
    <submittedName>
        <fullName evidence="1">Uncharacterized protein</fullName>
    </submittedName>
</protein>
<dbReference type="CDD" id="cd00303">
    <property type="entry name" value="retropepsin_like"/>
    <property type="match status" value="1"/>
</dbReference>
<name>A0A803MY14_CHEQI</name>
<sequence length="703" mass="80757">YLLFRDRDMDTGAQMRIGGQRWGSIRQIYSRRCESLSSIYHRLKLQGFLKSKHNNYTMPSPEADMGKYFNYCHDYGHNTNVCSDLRHAVQQLIDDGKIPIPRSWTPPTLRFTDADLSNDYSNDRPLFITLVSDCYKVSGILVNRESTFNICSKTILKKLGCEDASLRPSKKVVRTSDRTLMRAIGEITLPLGYHDWVCNAEFQVIDDPESLTFTLGKSWLQHIGAIASTLHQKVRFSTPGGVITIHGDAALPHTATTVCNMVSFGEGLTSKPKKENCEKSLWDLLSNSSMYRGAFSDYLKRTIINASTPFRDLREIFKLDPHQVKDDLIKKGFINDSLDHAMICHNIKYYHVHIDEESSINMCPYHTFVDWEFEEEELKPVTIDDFCNNDIYENVCGKIDAIVKYKDSDLPPNHYPNEPLHITLRYSASYINHILVDTGSDVNLCSREYLYEIGYNDLHITYRSILLRGFDQLPREVTGSIVLPLVHENALFSIDFMVVDFRLSCNLLLGRPWLHGCKAVSSSLHQKLRMRSSWGIITICGDYSRGAYEGESSSQYGGWTNTISTTGYCIENSEAVEVIRRPPFAKTTVYFPIPENERDKPNWMPNKEKADDIRRRFNWLYDQDIAVSCEGVKTSANKVASLREIMEPYIFLDNIDLFTTESCTVVCKAWASWILDKEDNPFYVAKRKAVWEKRLLTEEIEAW</sequence>
<proteinExistence type="predicted"/>
<evidence type="ECO:0000313" key="1">
    <source>
        <dbReference type="EnsemblPlants" id="AUR62037094-RA:cds"/>
    </source>
</evidence>
<reference evidence="1" key="2">
    <citation type="submission" date="2021-03" db="UniProtKB">
        <authorList>
            <consortium name="EnsemblPlants"/>
        </authorList>
    </citation>
    <scope>IDENTIFICATION</scope>
</reference>
<dbReference type="PANTHER" id="PTHR33240">
    <property type="entry name" value="OS08G0508500 PROTEIN"/>
    <property type="match status" value="1"/>
</dbReference>
<keyword evidence="2" id="KW-1185">Reference proteome</keyword>
<reference evidence="1" key="1">
    <citation type="journal article" date="2017" name="Nature">
        <title>The genome of Chenopodium quinoa.</title>
        <authorList>
            <person name="Jarvis D.E."/>
            <person name="Ho Y.S."/>
            <person name="Lightfoot D.J."/>
            <person name="Schmoeckel S.M."/>
            <person name="Li B."/>
            <person name="Borm T.J.A."/>
            <person name="Ohyanagi H."/>
            <person name="Mineta K."/>
            <person name="Michell C.T."/>
            <person name="Saber N."/>
            <person name="Kharbatia N.M."/>
            <person name="Rupper R.R."/>
            <person name="Sharp A.R."/>
            <person name="Dally N."/>
            <person name="Boughton B.A."/>
            <person name="Woo Y.H."/>
            <person name="Gao G."/>
            <person name="Schijlen E.G.W.M."/>
            <person name="Guo X."/>
            <person name="Momin A.A."/>
            <person name="Negrao S."/>
            <person name="Al-Babili S."/>
            <person name="Gehring C."/>
            <person name="Roessner U."/>
            <person name="Jung C."/>
            <person name="Murphy K."/>
            <person name="Arold S.T."/>
            <person name="Gojobori T."/>
            <person name="van der Linden C.G."/>
            <person name="van Loo E.N."/>
            <person name="Jellen E.N."/>
            <person name="Maughan P.J."/>
            <person name="Tester M."/>
        </authorList>
    </citation>
    <scope>NUCLEOTIDE SEQUENCE [LARGE SCALE GENOMIC DNA]</scope>
    <source>
        <strain evidence="1">cv. PI 614886</strain>
    </source>
</reference>
<dbReference type="InterPro" id="IPR021109">
    <property type="entry name" value="Peptidase_aspartic_dom_sf"/>
</dbReference>
<evidence type="ECO:0000313" key="2">
    <source>
        <dbReference type="Proteomes" id="UP000596660"/>
    </source>
</evidence>
<organism evidence="1 2">
    <name type="scientific">Chenopodium quinoa</name>
    <name type="common">Quinoa</name>
    <dbReference type="NCBI Taxonomy" id="63459"/>
    <lineage>
        <taxon>Eukaryota</taxon>
        <taxon>Viridiplantae</taxon>
        <taxon>Streptophyta</taxon>
        <taxon>Embryophyta</taxon>
        <taxon>Tracheophyta</taxon>
        <taxon>Spermatophyta</taxon>
        <taxon>Magnoliopsida</taxon>
        <taxon>eudicotyledons</taxon>
        <taxon>Gunneridae</taxon>
        <taxon>Pentapetalae</taxon>
        <taxon>Caryophyllales</taxon>
        <taxon>Chenopodiaceae</taxon>
        <taxon>Chenopodioideae</taxon>
        <taxon>Atripliceae</taxon>
        <taxon>Chenopodium</taxon>
    </lineage>
</organism>
<accession>A0A803MY14</accession>
<dbReference type="Gramene" id="AUR62037094-RA">
    <property type="protein sequence ID" value="AUR62037094-RA:cds"/>
    <property type="gene ID" value="AUR62037094"/>
</dbReference>
<dbReference type="AlphaFoldDB" id="A0A803MY14"/>
<dbReference type="PANTHER" id="PTHR33240:SF15">
    <property type="entry name" value="GAG-PRO-LIKE PROTEIN"/>
    <property type="match status" value="1"/>
</dbReference>
<dbReference type="EnsemblPlants" id="AUR62037094-RA">
    <property type="protein sequence ID" value="AUR62037094-RA:cds"/>
    <property type="gene ID" value="AUR62037094"/>
</dbReference>
<dbReference type="Proteomes" id="UP000596660">
    <property type="component" value="Unplaced"/>
</dbReference>